<gene>
    <name evidence="1" type="ORF">ACHAWU_002834</name>
</gene>
<reference evidence="1 2" key="1">
    <citation type="submission" date="2024-10" db="EMBL/GenBank/DDBJ databases">
        <title>Updated reference genomes for cyclostephanoid diatoms.</title>
        <authorList>
            <person name="Roberts W.R."/>
            <person name="Alverson A.J."/>
        </authorList>
    </citation>
    <scope>NUCLEOTIDE SEQUENCE [LARGE SCALE GENOMIC DNA]</scope>
    <source>
        <strain evidence="1 2">AJA232-27</strain>
    </source>
</reference>
<dbReference type="PANTHER" id="PTHR21052:SF0">
    <property type="entry name" value="ALPHA-KETOGLUTARATE-DEPENDENT DIOXYGENASE ALKB HOMOLOG 7, MITOCHONDRIAL"/>
    <property type="match status" value="1"/>
</dbReference>
<proteinExistence type="predicted"/>
<dbReference type="PANTHER" id="PTHR21052">
    <property type="entry name" value="SPERMATOGENESIS ASSOCIATED 11-RELATED"/>
    <property type="match status" value="1"/>
</dbReference>
<sequence length="229" mass="25219">MSSLVLPAIRSGFICSQNSRCCRLLSNAVAFDIASPTSASPEPRYVNLRHAPDEFDVASAVVFPRFLTEDEGKSLVKEVGQRMKRRRFENGHWDSVITGYREVELPDEQLSSWQGSCTDSTGTAVSAIHKTRIHLENTHIHVNSHKQSTNDGYPNIGRWLPCHAIDLSAQGELSAHVDSVKFSGDIVAGLSLLSDAIMRLRPSSPDWESGESKSMYCSDNATSSIKNNI</sequence>
<accession>A0ABD3M1K0</accession>
<comment type="caution">
    <text evidence="1">The sequence shown here is derived from an EMBL/GenBank/DDBJ whole genome shotgun (WGS) entry which is preliminary data.</text>
</comment>
<organism evidence="1 2">
    <name type="scientific">Discostella pseudostelligera</name>
    <dbReference type="NCBI Taxonomy" id="259834"/>
    <lineage>
        <taxon>Eukaryota</taxon>
        <taxon>Sar</taxon>
        <taxon>Stramenopiles</taxon>
        <taxon>Ochrophyta</taxon>
        <taxon>Bacillariophyta</taxon>
        <taxon>Coscinodiscophyceae</taxon>
        <taxon>Thalassiosirophycidae</taxon>
        <taxon>Stephanodiscales</taxon>
        <taxon>Stephanodiscaceae</taxon>
        <taxon>Discostella</taxon>
    </lineage>
</organism>
<keyword evidence="2" id="KW-1185">Reference proteome</keyword>
<dbReference type="Gene3D" id="2.60.120.590">
    <property type="entry name" value="Alpha-ketoglutarate-dependent dioxygenase AlkB-like"/>
    <property type="match status" value="1"/>
</dbReference>
<dbReference type="InterPro" id="IPR032870">
    <property type="entry name" value="ALKBH7-like"/>
</dbReference>
<name>A0ABD3M1K0_9STRA</name>
<evidence type="ECO:0000313" key="1">
    <source>
        <dbReference type="EMBL" id="KAL3757914.1"/>
    </source>
</evidence>
<evidence type="ECO:0000313" key="2">
    <source>
        <dbReference type="Proteomes" id="UP001530293"/>
    </source>
</evidence>
<dbReference type="Proteomes" id="UP001530293">
    <property type="component" value="Unassembled WGS sequence"/>
</dbReference>
<dbReference type="EMBL" id="JALLBG020000247">
    <property type="protein sequence ID" value="KAL3757914.1"/>
    <property type="molecule type" value="Genomic_DNA"/>
</dbReference>
<dbReference type="AlphaFoldDB" id="A0ABD3M1K0"/>
<dbReference type="InterPro" id="IPR037151">
    <property type="entry name" value="AlkB-like_sf"/>
</dbReference>
<protein>
    <submittedName>
        <fullName evidence="1">Uncharacterized protein</fullName>
    </submittedName>
</protein>